<keyword evidence="5" id="KW-0408">Iron</keyword>
<keyword evidence="3 7" id="KW-0223">Dioxygenase</keyword>
<dbReference type="Gene3D" id="3.60.130.10">
    <property type="entry name" value="Clavaminate synthase-like"/>
    <property type="match status" value="1"/>
</dbReference>
<dbReference type="RefSeq" id="WP_349805397.1">
    <property type="nucleotide sequence ID" value="NZ_JBEGDP010000027.1"/>
</dbReference>
<dbReference type="SUPFAM" id="SSF51197">
    <property type="entry name" value="Clavaminate synthase-like"/>
    <property type="match status" value="1"/>
</dbReference>
<gene>
    <name evidence="7" type="ORF">V6R90_17280</name>
</gene>
<dbReference type="InterPro" id="IPR003819">
    <property type="entry name" value="TauD/TfdA-like"/>
</dbReference>
<dbReference type="PANTHER" id="PTHR30468:SF1">
    <property type="entry name" value="ALPHA-KETOGLUTARATE-DEPENDENT SULFONATE DIOXYGENASE"/>
    <property type="match status" value="1"/>
</dbReference>
<dbReference type="EC" id="1.14.11.-" evidence="7"/>
<dbReference type="InterPro" id="IPR051323">
    <property type="entry name" value="AtsK-like"/>
</dbReference>
<comment type="caution">
    <text evidence="7">The sequence shown here is derived from an EMBL/GenBank/DDBJ whole genome shotgun (WGS) entry which is preliminary data.</text>
</comment>
<keyword evidence="8" id="KW-1185">Reference proteome</keyword>
<dbReference type="GO" id="GO:0051213">
    <property type="term" value="F:dioxygenase activity"/>
    <property type="evidence" value="ECO:0007669"/>
    <property type="project" value="UniProtKB-KW"/>
</dbReference>
<dbReference type="PANTHER" id="PTHR30468">
    <property type="entry name" value="ALPHA-KETOGLUTARATE-DEPENDENT SULFONATE DIOXYGENASE"/>
    <property type="match status" value="1"/>
</dbReference>
<evidence type="ECO:0000259" key="6">
    <source>
        <dbReference type="Pfam" id="PF02668"/>
    </source>
</evidence>
<reference evidence="7 8" key="1">
    <citation type="submission" date="2024-02" db="EMBL/GenBank/DDBJ databases">
        <title>Full genome sequence of Nocardioides kribbensis.</title>
        <authorList>
            <person name="Poletto B.L."/>
            <person name="Silva G."/>
            <person name="Galante D."/>
            <person name="Campos K.R."/>
            <person name="Santos M.B.N."/>
            <person name="Sacchi C.T."/>
        </authorList>
    </citation>
    <scope>NUCLEOTIDE SEQUENCE [LARGE SCALE GENOMIC DNA]</scope>
    <source>
        <strain evidence="7 8">O4R</strain>
    </source>
</reference>
<dbReference type="Proteomes" id="UP001482520">
    <property type="component" value="Unassembled WGS sequence"/>
</dbReference>
<organism evidence="7 8">
    <name type="scientific">Nocardioides kribbensis</name>
    <dbReference type="NCBI Taxonomy" id="305517"/>
    <lineage>
        <taxon>Bacteria</taxon>
        <taxon>Bacillati</taxon>
        <taxon>Actinomycetota</taxon>
        <taxon>Actinomycetes</taxon>
        <taxon>Propionibacteriales</taxon>
        <taxon>Nocardioidaceae</taxon>
        <taxon>Nocardioides</taxon>
    </lineage>
</organism>
<feature type="domain" description="TauD/TfdA-like" evidence="6">
    <location>
        <begin position="9"/>
        <end position="248"/>
    </location>
</feature>
<comment type="similarity">
    <text evidence="1">Belongs to the TfdA dioxygenase family.</text>
</comment>
<evidence type="ECO:0000313" key="8">
    <source>
        <dbReference type="Proteomes" id="UP001482520"/>
    </source>
</evidence>
<dbReference type="InterPro" id="IPR042098">
    <property type="entry name" value="TauD-like_sf"/>
</dbReference>
<proteinExistence type="inferred from homology"/>
<dbReference type="Pfam" id="PF02668">
    <property type="entry name" value="TauD"/>
    <property type="match status" value="1"/>
</dbReference>
<evidence type="ECO:0000313" key="7">
    <source>
        <dbReference type="EMBL" id="MEQ7849035.1"/>
    </source>
</evidence>
<name>A0ABV1P2Q9_9ACTN</name>
<evidence type="ECO:0000256" key="4">
    <source>
        <dbReference type="ARBA" id="ARBA00023002"/>
    </source>
</evidence>
<evidence type="ECO:0000256" key="1">
    <source>
        <dbReference type="ARBA" id="ARBA00005896"/>
    </source>
</evidence>
<accession>A0ABV1P2Q9</accession>
<dbReference type="EMBL" id="JBEGDP010000027">
    <property type="protein sequence ID" value="MEQ7849035.1"/>
    <property type="molecule type" value="Genomic_DNA"/>
</dbReference>
<protein>
    <submittedName>
        <fullName evidence="7">TauD/TfdA family dioxygenase</fullName>
        <ecNumber evidence="7">1.14.11.-</ecNumber>
    </submittedName>
</protein>
<keyword evidence="4 7" id="KW-0560">Oxidoreductase</keyword>
<evidence type="ECO:0000256" key="5">
    <source>
        <dbReference type="ARBA" id="ARBA00023004"/>
    </source>
</evidence>
<sequence length="257" mass="27888">METQILQPVGARVSDVALDDPELRAALPGLLAEHGVVVLPGQRVGNEEFLAFLRSLGELTFTQGETPVEGHPDLNLISNVGRETPPRSTFHVDTSYVARPPAYTALRAVSIPERGGATQFTNQYLALESLDPDLRERVEGRTITHVVTGVELEEGDESSAEHPVVRSHPVTGRPSLYLTTLSRCAAVSGLDAEEAASLVARLYEHSTRPENTLDHTWAPHDVVIWDNACVLHRADHSGVVGDRVMHRGMVADHAVPA</sequence>
<evidence type="ECO:0000256" key="3">
    <source>
        <dbReference type="ARBA" id="ARBA00022964"/>
    </source>
</evidence>
<keyword evidence="2" id="KW-0479">Metal-binding</keyword>
<evidence type="ECO:0000256" key="2">
    <source>
        <dbReference type="ARBA" id="ARBA00022723"/>
    </source>
</evidence>